<dbReference type="RefSeq" id="WP_146611015.1">
    <property type="nucleotide sequence ID" value="NZ_JASHJG010000031.1"/>
</dbReference>
<evidence type="ECO:0000313" key="1">
    <source>
        <dbReference type="EMBL" id="KAA0920259.1"/>
    </source>
</evidence>
<evidence type="ECO:0000313" key="2">
    <source>
        <dbReference type="Proteomes" id="UP000325291"/>
    </source>
</evidence>
<dbReference type="EMBL" id="VINQ01000002">
    <property type="protein sequence ID" value="KAA0920259.1"/>
    <property type="molecule type" value="Genomic_DNA"/>
</dbReference>
<dbReference type="Proteomes" id="UP000325291">
    <property type="component" value="Unassembled WGS sequence"/>
</dbReference>
<name>A0A5A9ZSX6_9RHOB</name>
<dbReference type="AlphaFoldDB" id="A0A5A9ZSX6"/>
<gene>
    <name evidence="1" type="ORF">FLO80_03850</name>
</gene>
<protein>
    <submittedName>
        <fullName evidence="1">Uncharacterized protein</fullName>
    </submittedName>
</protein>
<accession>A0A5A9ZSX6</accession>
<organism evidence="1 2">
    <name type="scientific">Aquicoccus porphyridii</name>
    <dbReference type="NCBI Taxonomy" id="1852029"/>
    <lineage>
        <taxon>Bacteria</taxon>
        <taxon>Pseudomonadati</taxon>
        <taxon>Pseudomonadota</taxon>
        <taxon>Alphaproteobacteria</taxon>
        <taxon>Rhodobacterales</taxon>
        <taxon>Paracoccaceae</taxon>
        <taxon>Aquicoccus</taxon>
    </lineage>
</organism>
<comment type="caution">
    <text evidence="1">The sequence shown here is derived from an EMBL/GenBank/DDBJ whole genome shotgun (WGS) entry which is preliminary data.</text>
</comment>
<reference evidence="1 2" key="1">
    <citation type="submission" date="2019-07" db="EMBL/GenBank/DDBJ databases">
        <title>Aquicoccus porphyridii gen. nov., sp. nov., isolated from a small marine red alga, Porphyridium marinum.</title>
        <authorList>
            <person name="Liu L."/>
        </authorList>
    </citation>
    <scope>NUCLEOTIDE SEQUENCE [LARGE SCALE GENOMIC DNA]</scope>
    <source>
        <strain evidence="1 2">L1 8-17</strain>
    </source>
</reference>
<proteinExistence type="predicted"/>
<keyword evidence="2" id="KW-1185">Reference proteome</keyword>
<sequence>MTMDEKAIRLAGIGQGWGLSRGVSLIIAQKSGKPLENRWDFICGDVAALADETKGGHTDDCV</sequence>